<dbReference type="InterPro" id="IPR028250">
    <property type="entry name" value="DsbDN"/>
</dbReference>
<dbReference type="Gene3D" id="2.60.40.1250">
    <property type="entry name" value="Thiol:disulfide interchange protein DsbD, N-terminal domain"/>
    <property type="match status" value="1"/>
</dbReference>
<keyword evidence="3" id="KW-1185">Reference proteome</keyword>
<protein>
    <submittedName>
        <fullName evidence="2">Cytochrome C biogenesis protein</fullName>
    </submittedName>
</protein>
<gene>
    <name evidence="2" type="ORF">PK35_01480</name>
</gene>
<dbReference type="EMBL" id="JTDV01000001">
    <property type="protein sequence ID" value="KJD34494.1"/>
    <property type="molecule type" value="Genomic_DNA"/>
</dbReference>
<evidence type="ECO:0000313" key="3">
    <source>
        <dbReference type="Proteomes" id="UP000032361"/>
    </source>
</evidence>
<dbReference type="InterPro" id="IPR036929">
    <property type="entry name" value="DsbDN_sf"/>
</dbReference>
<dbReference type="PANTHER" id="PTHR32234">
    <property type="entry name" value="THIOL:DISULFIDE INTERCHANGE PROTEIN DSBD"/>
    <property type="match status" value="1"/>
</dbReference>
<organism evidence="2 3">
    <name type="scientific">Neotamlana nanhaiensis</name>
    <dbReference type="NCBI Taxonomy" id="1382798"/>
    <lineage>
        <taxon>Bacteria</taxon>
        <taxon>Pseudomonadati</taxon>
        <taxon>Bacteroidota</taxon>
        <taxon>Flavobacteriia</taxon>
        <taxon>Flavobacteriales</taxon>
        <taxon>Flavobacteriaceae</taxon>
        <taxon>Neotamlana</taxon>
    </lineage>
</organism>
<evidence type="ECO:0000259" key="1">
    <source>
        <dbReference type="Pfam" id="PF11412"/>
    </source>
</evidence>
<sequence length="153" mass="17250">MKYKSIKTILLVIAVVCFSLGHAQILEPVKWSTSVKKISDSEYELTATATIETGWHLYSQQVPEGGPIATTFTYASTKDYLKKGNTSEEKGHTVNDPIFEMEIKYFENKANFKQRIKLKSKAPFTVNGTVEFMVCDDSRCLPPTEADLVFNIK</sequence>
<dbReference type="OrthoDB" id="767251at2"/>
<comment type="caution">
    <text evidence="2">The sequence shown here is derived from an EMBL/GenBank/DDBJ whole genome shotgun (WGS) entry which is preliminary data.</text>
</comment>
<dbReference type="STRING" id="1382798.PK35_01480"/>
<name>A0A0D7W637_9FLAO</name>
<accession>A0A0D7W637</accession>
<dbReference type="RefSeq" id="WP_044624878.1">
    <property type="nucleotide sequence ID" value="NZ_JTDV01000001.1"/>
</dbReference>
<dbReference type="PANTHER" id="PTHR32234:SF0">
    <property type="entry name" value="THIOL:DISULFIDE INTERCHANGE PROTEIN DSBD"/>
    <property type="match status" value="1"/>
</dbReference>
<dbReference type="GO" id="GO:0015035">
    <property type="term" value="F:protein-disulfide reductase activity"/>
    <property type="evidence" value="ECO:0007669"/>
    <property type="project" value="TreeGrafter"/>
</dbReference>
<dbReference type="AlphaFoldDB" id="A0A0D7W637"/>
<proteinExistence type="predicted"/>
<reference evidence="2 3" key="1">
    <citation type="journal article" date="2015" name="Antonie Van Leeuwenhoek">
        <title>Tamlana nanhaiensis sp. nov., isolated from surface seawater collected from the South China Sea.</title>
        <authorList>
            <person name="Liu X."/>
            <person name="Lai Q."/>
            <person name="Du Y."/>
            <person name="Li G."/>
            <person name="Sun F."/>
            <person name="Shao Z."/>
        </authorList>
    </citation>
    <scope>NUCLEOTIDE SEQUENCE [LARGE SCALE GENOMIC DNA]</scope>
    <source>
        <strain evidence="2 3">FHC16</strain>
    </source>
</reference>
<dbReference type="Proteomes" id="UP000032361">
    <property type="component" value="Unassembled WGS sequence"/>
</dbReference>
<dbReference type="GO" id="GO:0045454">
    <property type="term" value="P:cell redox homeostasis"/>
    <property type="evidence" value="ECO:0007669"/>
    <property type="project" value="TreeGrafter"/>
</dbReference>
<evidence type="ECO:0000313" key="2">
    <source>
        <dbReference type="EMBL" id="KJD34494.1"/>
    </source>
</evidence>
<dbReference type="PATRIC" id="fig|1382798.3.peg.299"/>
<dbReference type="Pfam" id="PF11412">
    <property type="entry name" value="DsbD_N"/>
    <property type="match status" value="1"/>
</dbReference>
<feature type="domain" description="Thiol:disulfide interchange protein DsbD N-terminal" evidence="1">
    <location>
        <begin position="37"/>
        <end position="145"/>
    </location>
</feature>